<dbReference type="Pfam" id="PF00149">
    <property type="entry name" value="Metallophos"/>
    <property type="match status" value="1"/>
</dbReference>
<gene>
    <name evidence="2" type="ORF">LCGC14_0649680</name>
</gene>
<dbReference type="PANTHER" id="PTHR42850">
    <property type="entry name" value="METALLOPHOSPHOESTERASE"/>
    <property type="match status" value="1"/>
</dbReference>
<reference evidence="2" key="1">
    <citation type="journal article" date="2015" name="Nature">
        <title>Complex archaea that bridge the gap between prokaryotes and eukaryotes.</title>
        <authorList>
            <person name="Spang A."/>
            <person name="Saw J.H."/>
            <person name="Jorgensen S.L."/>
            <person name="Zaremba-Niedzwiedzka K."/>
            <person name="Martijn J."/>
            <person name="Lind A.E."/>
            <person name="van Eijk R."/>
            <person name="Schleper C."/>
            <person name="Guy L."/>
            <person name="Ettema T.J."/>
        </authorList>
    </citation>
    <scope>NUCLEOTIDE SEQUENCE</scope>
</reference>
<organism evidence="2">
    <name type="scientific">marine sediment metagenome</name>
    <dbReference type="NCBI Taxonomy" id="412755"/>
    <lineage>
        <taxon>unclassified sequences</taxon>
        <taxon>metagenomes</taxon>
        <taxon>ecological metagenomes</taxon>
    </lineage>
</organism>
<sequence>MFQRWFKRPRDTEPQFTPINPDQTIVALGDIHGRYDLLQKIPEAKPGAQMICLGDMIDRGEQSAQVLRHMFKATNVITLMGNHEEMMLKFLQNPLDNGPRWLRNGGLQTLESFEVTGVSQTSSGEDLEHARDALFAAMGKDLLDWLTNLPKIWVSGNVAFVHAAADPSLPIEEQDNRTLLWGHKDFGRVARTDGIWVVHGHTIFDSPRINRGVVSIDTGAYATGKLTAATIHVGEVDFAYA</sequence>
<protein>
    <recommendedName>
        <fullName evidence="1">Calcineurin-like phosphoesterase domain-containing protein</fullName>
    </recommendedName>
</protein>
<dbReference type="GO" id="GO:0005737">
    <property type="term" value="C:cytoplasm"/>
    <property type="evidence" value="ECO:0007669"/>
    <property type="project" value="TreeGrafter"/>
</dbReference>
<accession>A0A0F9R225</accession>
<dbReference type="GO" id="GO:0008803">
    <property type="term" value="F:bis(5'-nucleosyl)-tetraphosphatase (symmetrical) activity"/>
    <property type="evidence" value="ECO:0007669"/>
    <property type="project" value="TreeGrafter"/>
</dbReference>
<dbReference type="InterPro" id="IPR050126">
    <property type="entry name" value="Ap4A_hydrolase"/>
</dbReference>
<dbReference type="GO" id="GO:0016791">
    <property type="term" value="F:phosphatase activity"/>
    <property type="evidence" value="ECO:0007669"/>
    <property type="project" value="TreeGrafter"/>
</dbReference>
<evidence type="ECO:0000259" key="1">
    <source>
        <dbReference type="Pfam" id="PF00149"/>
    </source>
</evidence>
<dbReference type="SUPFAM" id="SSF56300">
    <property type="entry name" value="Metallo-dependent phosphatases"/>
    <property type="match status" value="1"/>
</dbReference>
<evidence type="ECO:0000313" key="2">
    <source>
        <dbReference type="EMBL" id="KKN48764.1"/>
    </source>
</evidence>
<name>A0A0F9R225_9ZZZZ</name>
<dbReference type="InterPro" id="IPR004843">
    <property type="entry name" value="Calcineurin-like_PHP"/>
</dbReference>
<dbReference type="Gene3D" id="3.60.21.10">
    <property type="match status" value="1"/>
</dbReference>
<proteinExistence type="predicted"/>
<dbReference type="AlphaFoldDB" id="A0A0F9R225"/>
<dbReference type="PANTHER" id="PTHR42850:SF4">
    <property type="entry name" value="ZINC-DEPENDENT ENDOPOLYPHOSPHATASE"/>
    <property type="match status" value="1"/>
</dbReference>
<dbReference type="EMBL" id="LAZR01001205">
    <property type="protein sequence ID" value="KKN48764.1"/>
    <property type="molecule type" value="Genomic_DNA"/>
</dbReference>
<comment type="caution">
    <text evidence="2">The sequence shown here is derived from an EMBL/GenBank/DDBJ whole genome shotgun (WGS) entry which is preliminary data.</text>
</comment>
<dbReference type="InterPro" id="IPR029052">
    <property type="entry name" value="Metallo-depent_PP-like"/>
</dbReference>
<dbReference type="GO" id="GO:0110154">
    <property type="term" value="P:RNA decapping"/>
    <property type="evidence" value="ECO:0007669"/>
    <property type="project" value="TreeGrafter"/>
</dbReference>
<feature type="domain" description="Calcineurin-like phosphoesterase" evidence="1">
    <location>
        <begin position="24"/>
        <end position="202"/>
    </location>
</feature>